<evidence type="ECO:0000256" key="1">
    <source>
        <dbReference type="SAM" id="MobiDB-lite"/>
    </source>
</evidence>
<organism evidence="2">
    <name type="scientific">Tanacetum cinerariifolium</name>
    <name type="common">Dalmatian daisy</name>
    <name type="synonym">Chrysanthemum cinerariifolium</name>
    <dbReference type="NCBI Taxonomy" id="118510"/>
    <lineage>
        <taxon>Eukaryota</taxon>
        <taxon>Viridiplantae</taxon>
        <taxon>Streptophyta</taxon>
        <taxon>Embryophyta</taxon>
        <taxon>Tracheophyta</taxon>
        <taxon>Spermatophyta</taxon>
        <taxon>Magnoliopsida</taxon>
        <taxon>eudicotyledons</taxon>
        <taxon>Gunneridae</taxon>
        <taxon>Pentapetalae</taxon>
        <taxon>asterids</taxon>
        <taxon>campanulids</taxon>
        <taxon>Asterales</taxon>
        <taxon>Asteraceae</taxon>
        <taxon>Asteroideae</taxon>
        <taxon>Anthemideae</taxon>
        <taxon>Anthemidinae</taxon>
        <taxon>Tanacetum</taxon>
    </lineage>
</organism>
<accession>A0A699VRT8</accession>
<feature type="region of interest" description="Disordered" evidence="1">
    <location>
        <begin position="1"/>
        <end position="26"/>
    </location>
</feature>
<dbReference type="AlphaFoldDB" id="A0A699VRT8"/>
<gene>
    <name evidence="2" type="ORF">Tci_908147</name>
</gene>
<name>A0A699VRT8_TANCI</name>
<feature type="non-terminal residue" evidence="2">
    <location>
        <position position="1"/>
    </location>
</feature>
<protein>
    <submittedName>
        <fullName evidence="2">Uncharacterized protein</fullName>
    </submittedName>
</protein>
<reference evidence="2" key="1">
    <citation type="journal article" date="2019" name="Sci. Rep.">
        <title>Draft genome of Tanacetum cinerariifolium, the natural source of mosquito coil.</title>
        <authorList>
            <person name="Yamashiro T."/>
            <person name="Shiraishi A."/>
            <person name="Satake H."/>
            <person name="Nakayama K."/>
        </authorList>
    </citation>
    <scope>NUCLEOTIDE SEQUENCE</scope>
</reference>
<comment type="caution">
    <text evidence="2">The sequence shown here is derived from an EMBL/GenBank/DDBJ whole genome shotgun (WGS) entry which is preliminary data.</text>
</comment>
<dbReference type="EMBL" id="BKCJ011468298">
    <property type="protein sequence ID" value="GFD36178.1"/>
    <property type="molecule type" value="Genomic_DNA"/>
</dbReference>
<feature type="compositionally biased region" description="Acidic residues" evidence="1">
    <location>
        <begin position="1"/>
        <end position="12"/>
    </location>
</feature>
<evidence type="ECO:0000313" key="2">
    <source>
        <dbReference type="EMBL" id="GFD36178.1"/>
    </source>
</evidence>
<sequence>MPLESDELDVLEQPEQFSEQLTVDHQ</sequence>
<feature type="compositionally biased region" description="Polar residues" evidence="1">
    <location>
        <begin position="15"/>
        <end position="26"/>
    </location>
</feature>
<proteinExistence type="predicted"/>